<feature type="domain" description="F-box" evidence="2">
    <location>
        <begin position="8"/>
        <end position="41"/>
    </location>
</feature>
<dbReference type="InterPro" id="IPR036047">
    <property type="entry name" value="F-box-like_dom_sf"/>
</dbReference>
<dbReference type="Gene3D" id="3.80.10.10">
    <property type="entry name" value="Ribonuclease Inhibitor"/>
    <property type="match status" value="1"/>
</dbReference>
<dbReference type="AlphaFoldDB" id="A0A1Y1HJS9"/>
<dbReference type="Pfam" id="PF12937">
    <property type="entry name" value="F-box-like"/>
    <property type="match status" value="1"/>
</dbReference>
<dbReference type="EMBL" id="DF236968">
    <property type="protein sequence ID" value="GAQ78805.1"/>
    <property type="molecule type" value="Genomic_DNA"/>
</dbReference>
<evidence type="ECO:0000256" key="1">
    <source>
        <dbReference type="SAM" id="MobiDB-lite"/>
    </source>
</evidence>
<feature type="region of interest" description="Disordered" evidence="1">
    <location>
        <begin position="473"/>
        <end position="502"/>
    </location>
</feature>
<dbReference type="CDD" id="cd09917">
    <property type="entry name" value="F-box_SF"/>
    <property type="match status" value="1"/>
</dbReference>
<evidence type="ECO:0000313" key="5">
    <source>
        <dbReference type="Proteomes" id="UP000054558"/>
    </source>
</evidence>
<name>A0A1Y1HJS9_KLENI</name>
<evidence type="ECO:0000313" key="4">
    <source>
        <dbReference type="EMBL" id="GAQ78805.1"/>
    </source>
</evidence>
<protein>
    <submittedName>
        <fullName evidence="4">Uncharacterized protein</fullName>
    </submittedName>
</protein>
<accession>A0A1Y1HJS9</accession>
<dbReference type="PANTHER" id="PTHR31639:SF162">
    <property type="entry name" value="OS09G0454300 PROTEIN"/>
    <property type="match status" value="1"/>
</dbReference>
<dbReference type="OMA" id="RFRYMNR"/>
<proteinExistence type="predicted"/>
<dbReference type="InterPro" id="IPR032675">
    <property type="entry name" value="LRR_dom_sf"/>
</dbReference>
<sequence>MAPSRDPFQRLPEPVLALVLSRLSNARDIANAACCCSKWAETVWGAITSLSVKSGDFETITEFELVVTRMVTKARQLEKLSITNRFDRPLNEACVMSWIQLCPGLQHIELVDRESCDPEETLVDRRFQTLAKCKTLKGLSLEYRRRQRSLDAELSWHLRLPSHAFASLTRIELNGLTACTESLEEIVQHCPLLEHLHLSQIMSPAGSRLRLDAPSLVCFKFSVFLQPLDFDPDRCIDKIQLWAPKLRDAEIAHVRGLKLLGGARLQTLTLRECPRGNLFEIGDKSQLRELSVLDGADNFYIANPSSVYHYEELEWAGATLWDLVFGCSALKVLDLDVHCAGREGERLGTVSVPEFFKQLPALIDLHVKDSFLQFLRGPQDRSWTRAHFSGVRKFPGLQRLAVRVPDSWSSSRLGQVMHFLQYLCGVCPRLAEVIVDCNERSIAGLDAGFFRSLLVVQRKFPGVKFDFKVEKESNRARSWSPYSDMDGSYDGTPSRKDEPFLA</sequence>
<gene>
    <name evidence="4" type="ORF">KFL_000190240</name>
</gene>
<organism evidence="4 5">
    <name type="scientific">Klebsormidium nitens</name>
    <name type="common">Green alga</name>
    <name type="synonym">Ulothrix nitens</name>
    <dbReference type="NCBI Taxonomy" id="105231"/>
    <lineage>
        <taxon>Eukaryota</taxon>
        <taxon>Viridiplantae</taxon>
        <taxon>Streptophyta</taxon>
        <taxon>Klebsormidiophyceae</taxon>
        <taxon>Klebsormidiales</taxon>
        <taxon>Klebsormidiaceae</taxon>
        <taxon>Klebsormidium</taxon>
    </lineage>
</organism>
<evidence type="ECO:0000259" key="3">
    <source>
        <dbReference type="Pfam" id="PF24758"/>
    </source>
</evidence>
<dbReference type="InterPro" id="IPR055411">
    <property type="entry name" value="LRR_FXL15/At3g58940/PEG3-like"/>
</dbReference>
<reference evidence="4 5" key="1">
    <citation type="journal article" date="2014" name="Nat. Commun.">
        <title>Klebsormidium flaccidum genome reveals primary factors for plant terrestrial adaptation.</title>
        <authorList>
            <person name="Hori K."/>
            <person name="Maruyama F."/>
            <person name="Fujisawa T."/>
            <person name="Togashi T."/>
            <person name="Yamamoto N."/>
            <person name="Seo M."/>
            <person name="Sato S."/>
            <person name="Yamada T."/>
            <person name="Mori H."/>
            <person name="Tajima N."/>
            <person name="Moriyama T."/>
            <person name="Ikeuchi M."/>
            <person name="Watanabe M."/>
            <person name="Wada H."/>
            <person name="Kobayashi K."/>
            <person name="Saito M."/>
            <person name="Masuda T."/>
            <person name="Sasaki-Sekimoto Y."/>
            <person name="Mashiguchi K."/>
            <person name="Awai K."/>
            <person name="Shimojima M."/>
            <person name="Masuda S."/>
            <person name="Iwai M."/>
            <person name="Nobusawa T."/>
            <person name="Narise T."/>
            <person name="Kondo S."/>
            <person name="Saito H."/>
            <person name="Sato R."/>
            <person name="Murakawa M."/>
            <person name="Ihara Y."/>
            <person name="Oshima-Yamada Y."/>
            <person name="Ohtaka K."/>
            <person name="Satoh M."/>
            <person name="Sonobe K."/>
            <person name="Ishii M."/>
            <person name="Ohtani R."/>
            <person name="Kanamori-Sato M."/>
            <person name="Honoki R."/>
            <person name="Miyazaki D."/>
            <person name="Mochizuki H."/>
            <person name="Umetsu J."/>
            <person name="Higashi K."/>
            <person name="Shibata D."/>
            <person name="Kamiya Y."/>
            <person name="Sato N."/>
            <person name="Nakamura Y."/>
            <person name="Tabata S."/>
            <person name="Ida S."/>
            <person name="Kurokawa K."/>
            <person name="Ohta H."/>
        </authorList>
    </citation>
    <scope>NUCLEOTIDE SEQUENCE [LARGE SCALE GENOMIC DNA]</scope>
    <source>
        <strain evidence="4 5">NIES-2285</strain>
    </source>
</reference>
<dbReference type="InterPro" id="IPR001810">
    <property type="entry name" value="F-box_dom"/>
</dbReference>
<dbReference type="SUPFAM" id="SSF81383">
    <property type="entry name" value="F-box domain"/>
    <property type="match status" value="1"/>
</dbReference>
<keyword evidence="5" id="KW-1185">Reference proteome</keyword>
<feature type="domain" description="F-box/LRR-repeat protein 15/At3g58940/PEG3-like LRR" evidence="3">
    <location>
        <begin position="104"/>
        <end position="261"/>
    </location>
</feature>
<dbReference type="SUPFAM" id="SSF52047">
    <property type="entry name" value="RNI-like"/>
    <property type="match status" value="1"/>
</dbReference>
<dbReference type="Pfam" id="PF24758">
    <property type="entry name" value="LRR_At5g56370"/>
    <property type="match status" value="1"/>
</dbReference>
<evidence type="ECO:0000259" key="2">
    <source>
        <dbReference type="Pfam" id="PF12937"/>
    </source>
</evidence>
<feature type="compositionally biased region" description="Basic and acidic residues" evidence="1">
    <location>
        <begin position="493"/>
        <end position="502"/>
    </location>
</feature>
<dbReference type="PANTHER" id="PTHR31639">
    <property type="entry name" value="F-BOX PROTEIN-LIKE"/>
    <property type="match status" value="1"/>
</dbReference>
<dbReference type="Proteomes" id="UP000054558">
    <property type="component" value="Unassembled WGS sequence"/>
</dbReference>